<dbReference type="Pfam" id="PF19875">
    <property type="entry name" value="DUF6348"/>
    <property type="match status" value="1"/>
</dbReference>
<keyword evidence="2" id="KW-1185">Reference proteome</keyword>
<dbReference type="InterPro" id="IPR045929">
    <property type="entry name" value="DUF6348"/>
</dbReference>
<dbReference type="RefSeq" id="WP_158767468.1">
    <property type="nucleotide sequence ID" value="NZ_CP047045.1"/>
</dbReference>
<dbReference type="Proteomes" id="UP000431269">
    <property type="component" value="Chromosome"/>
</dbReference>
<gene>
    <name evidence="1" type="ORF">DSM104635_03554</name>
</gene>
<accession>A0A6I6N057</accession>
<dbReference type="KEGG" id="tsv:DSM104635_03554"/>
<evidence type="ECO:0000313" key="2">
    <source>
        <dbReference type="Proteomes" id="UP000431269"/>
    </source>
</evidence>
<reference evidence="2" key="1">
    <citation type="submission" date="2019-12" db="EMBL/GenBank/DDBJ databases">
        <title>Complete genome of Terracaulis silvestris 0127_4.</title>
        <authorList>
            <person name="Vieira S."/>
            <person name="Riedel T."/>
            <person name="Sproer C."/>
            <person name="Pascual J."/>
            <person name="Boedeker C."/>
            <person name="Overmann J."/>
        </authorList>
    </citation>
    <scope>NUCLEOTIDE SEQUENCE [LARGE SCALE GENOMIC DNA]</scope>
    <source>
        <strain evidence="2">0127_4</strain>
    </source>
</reference>
<dbReference type="AlphaFoldDB" id="A0A6I6N057"/>
<evidence type="ECO:0000313" key="1">
    <source>
        <dbReference type="EMBL" id="QGZ96693.1"/>
    </source>
</evidence>
<name>A0A6I6N057_9CAUL</name>
<dbReference type="EMBL" id="CP047045">
    <property type="protein sequence ID" value="QGZ96693.1"/>
    <property type="molecule type" value="Genomic_DNA"/>
</dbReference>
<sequence length="223" mass="23949">MSQDLLSELLAEALVAHGIRFSREGGALVLQDAPMAFRTDVQKSAVHPNSVVMQVAFATEAAALDGRVIWNVFAGVGENEGAAIKNGFMKFLLGPFHVLVSALGGHVCSKGSEEWRELCNEGGSKWSICDSPLITQGFDNPASVPFGAVQTALENAFTTLSPSGVHWVEAFFAFLNGKRTALDVQLDGNAWPEGTQIVEGWDFQPGPGYKSGRYFFIALSARI</sequence>
<organism evidence="1 2">
    <name type="scientific">Terricaulis silvestris</name>
    <dbReference type="NCBI Taxonomy" id="2686094"/>
    <lineage>
        <taxon>Bacteria</taxon>
        <taxon>Pseudomonadati</taxon>
        <taxon>Pseudomonadota</taxon>
        <taxon>Alphaproteobacteria</taxon>
        <taxon>Caulobacterales</taxon>
        <taxon>Caulobacteraceae</taxon>
        <taxon>Terricaulis</taxon>
    </lineage>
</organism>
<protein>
    <submittedName>
        <fullName evidence="1">Uncharacterized protein</fullName>
    </submittedName>
</protein>
<proteinExistence type="predicted"/>